<dbReference type="GO" id="GO:0005886">
    <property type="term" value="C:plasma membrane"/>
    <property type="evidence" value="ECO:0007669"/>
    <property type="project" value="UniProtKB-SubCell"/>
</dbReference>
<evidence type="ECO:0000256" key="3">
    <source>
        <dbReference type="ARBA" id="ARBA00022692"/>
    </source>
</evidence>
<feature type="transmembrane region" description="Helical" evidence="6">
    <location>
        <begin position="6"/>
        <end position="25"/>
    </location>
</feature>
<dbReference type="CDD" id="cd06662">
    <property type="entry name" value="SURF1"/>
    <property type="match status" value="1"/>
</dbReference>
<sequence length="241" mass="26259">MTRGKVWLFGVVAVAAAAVCVRLGIWQLDRLTERRVQNRVVGDRGAMAPLSLAALQGQDTVVTHWRRVHVHAVADYANEAVHATRSQGGSPGVHLLTPLTPLDGSWGDTAILLVRGYVYSPDARTIDHVKAREADTLTLDALVLSYPPVRPGRATLPSNERAVRLLDHDSLTRIVGRPLAPFLLLALGDTLVRDVTRPARIPPPSLGEGPHQSYAFQWFGFATVFLVGFVAFARGRRGKSQ</sequence>
<evidence type="ECO:0000313" key="7">
    <source>
        <dbReference type="EMBL" id="HCT58240.1"/>
    </source>
</evidence>
<evidence type="ECO:0000256" key="5">
    <source>
        <dbReference type="ARBA" id="ARBA00023136"/>
    </source>
</evidence>
<reference evidence="7 8" key="1">
    <citation type="journal article" date="2018" name="Nat. Biotechnol.">
        <title>A standardized bacterial taxonomy based on genome phylogeny substantially revises the tree of life.</title>
        <authorList>
            <person name="Parks D.H."/>
            <person name="Chuvochina M."/>
            <person name="Waite D.W."/>
            <person name="Rinke C."/>
            <person name="Skarshewski A."/>
            <person name="Chaumeil P.A."/>
            <person name="Hugenholtz P."/>
        </authorList>
    </citation>
    <scope>NUCLEOTIDE SEQUENCE [LARGE SCALE GENOMIC DNA]</scope>
    <source>
        <strain evidence="7">UBA8844</strain>
    </source>
</reference>
<comment type="subcellular location">
    <subcellularLocation>
        <location evidence="6">Cell membrane</location>
        <topology evidence="6">Multi-pass membrane protein</topology>
    </subcellularLocation>
    <subcellularLocation>
        <location evidence="1">Membrane</location>
    </subcellularLocation>
</comment>
<dbReference type="Pfam" id="PF02104">
    <property type="entry name" value="SURF1"/>
    <property type="match status" value="1"/>
</dbReference>
<dbReference type="PANTHER" id="PTHR23427:SF2">
    <property type="entry name" value="SURFEIT LOCUS PROTEIN 1"/>
    <property type="match status" value="1"/>
</dbReference>
<evidence type="ECO:0000313" key="8">
    <source>
        <dbReference type="Proteomes" id="UP000264071"/>
    </source>
</evidence>
<keyword evidence="6" id="KW-1003">Cell membrane</keyword>
<proteinExistence type="inferred from homology"/>
<comment type="caution">
    <text evidence="7">The sequence shown here is derived from an EMBL/GenBank/DDBJ whole genome shotgun (WGS) entry which is preliminary data.</text>
</comment>
<dbReference type="EMBL" id="DPIY01000010">
    <property type="protein sequence ID" value="HCT58240.1"/>
    <property type="molecule type" value="Genomic_DNA"/>
</dbReference>
<evidence type="ECO:0000256" key="4">
    <source>
        <dbReference type="ARBA" id="ARBA00022989"/>
    </source>
</evidence>
<keyword evidence="3 6" id="KW-0812">Transmembrane</keyword>
<name>A0A3D4VAV2_9BACT</name>
<keyword evidence="4 6" id="KW-1133">Transmembrane helix</keyword>
<dbReference type="InterPro" id="IPR002994">
    <property type="entry name" value="Surf1/Shy1"/>
</dbReference>
<comment type="similarity">
    <text evidence="2 6">Belongs to the SURF1 family.</text>
</comment>
<dbReference type="PROSITE" id="PS50895">
    <property type="entry name" value="SURF1"/>
    <property type="match status" value="1"/>
</dbReference>
<dbReference type="PANTHER" id="PTHR23427">
    <property type="entry name" value="SURFEIT LOCUS PROTEIN"/>
    <property type="match status" value="1"/>
</dbReference>
<evidence type="ECO:0000256" key="6">
    <source>
        <dbReference type="RuleBase" id="RU363076"/>
    </source>
</evidence>
<organism evidence="7 8">
    <name type="scientific">Gemmatimonas aurantiaca</name>
    <dbReference type="NCBI Taxonomy" id="173480"/>
    <lineage>
        <taxon>Bacteria</taxon>
        <taxon>Pseudomonadati</taxon>
        <taxon>Gemmatimonadota</taxon>
        <taxon>Gemmatimonadia</taxon>
        <taxon>Gemmatimonadales</taxon>
        <taxon>Gemmatimonadaceae</taxon>
        <taxon>Gemmatimonas</taxon>
    </lineage>
</organism>
<gene>
    <name evidence="7" type="ORF">DGD08_13630</name>
</gene>
<dbReference type="Proteomes" id="UP000264071">
    <property type="component" value="Unassembled WGS sequence"/>
</dbReference>
<protein>
    <recommendedName>
        <fullName evidence="6">SURF1-like protein</fullName>
    </recommendedName>
</protein>
<evidence type="ECO:0000256" key="1">
    <source>
        <dbReference type="ARBA" id="ARBA00004370"/>
    </source>
</evidence>
<keyword evidence="5 6" id="KW-0472">Membrane</keyword>
<accession>A0A3D4VAV2</accession>
<dbReference type="InterPro" id="IPR045214">
    <property type="entry name" value="Surf1/Surf4"/>
</dbReference>
<feature type="transmembrane region" description="Helical" evidence="6">
    <location>
        <begin position="212"/>
        <end position="233"/>
    </location>
</feature>
<evidence type="ECO:0000256" key="2">
    <source>
        <dbReference type="ARBA" id="ARBA00007165"/>
    </source>
</evidence>
<dbReference type="AlphaFoldDB" id="A0A3D4VAV2"/>